<evidence type="ECO:0000313" key="3">
    <source>
        <dbReference type="Proteomes" id="UP000784294"/>
    </source>
</evidence>
<dbReference type="AlphaFoldDB" id="A0A448XKK2"/>
<dbReference type="Proteomes" id="UP000784294">
    <property type="component" value="Unassembled WGS sequence"/>
</dbReference>
<sequence>MPLFPFSFSVFIFRPLQLPDNCLDVKEGANQPPSIQKNILSAALNSGLPGLKKGGAILSGLRFKGQKRRQQKVADQLKPVDPAAPAQSDSAAKETAKTPDPQPEVVSKDYRSLYSTYMGDCVLVHWQLLLPAKAEDDGPLLPHQSGIRVGADWRTSVIDAEATDDQTEEAEAVAGQHFLNSPQPQLLMIPPQGGGVFWVLFRDLANNQDLTSASHASAKAVFFFRPRLGLNIEKLHFIMISRLHSFHSVWKGGWTEFVDWPHQCLADAHNI</sequence>
<feature type="region of interest" description="Disordered" evidence="1">
    <location>
        <begin position="69"/>
        <end position="105"/>
    </location>
</feature>
<gene>
    <name evidence="2" type="ORF">PXEA_LOCUS32333</name>
</gene>
<reference evidence="2" key="1">
    <citation type="submission" date="2018-11" db="EMBL/GenBank/DDBJ databases">
        <authorList>
            <consortium name="Pathogen Informatics"/>
        </authorList>
    </citation>
    <scope>NUCLEOTIDE SEQUENCE</scope>
</reference>
<evidence type="ECO:0000313" key="2">
    <source>
        <dbReference type="EMBL" id="VEL38893.1"/>
    </source>
</evidence>
<feature type="compositionally biased region" description="Low complexity" evidence="1">
    <location>
        <begin position="81"/>
        <end position="90"/>
    </location>
</feature>
<accession>A0A448XKK2</accession>
<keyword evidence="3" id="KW-1185">Reference proteome</keyword>
<dbReference type="EMBL" id="CAAALY010259374">
    <property type="protein sequence ID" value="VEL38893.1"/>
    <property type="molecule type" value="Genomic_DNA"/>
</dbReference>
<protein>
    <submittedName>
        <fullName evidence="2">Uncharacterized protein</fullName>
    </submittedName>
</protein>
<organism evidence="2 3">
    <name type="scientific">Protopolystoma xenopodis</name>
    <dbReference type="NCBI Taxonomy" id="117903"/>
    <lineage>
        <taxon>Eukaryota</taxon>
        <taxon>Metazoa</taxon>
        <taxon>Spiralia</taxon>
        <taxon>Lophotrochozoa</taxon>
        <taxon>Platyhelminthes</taxon>
        <taxon>Monogenea</taxon>
        <taxon>Polyopisthocotylea</taxon>
        <taxon>Polystomatidea</taxon>
        <taxon>Polystomatidae</taxon>
        <taxon>Protopolystoma</taxon>
    </lineage>
</organism>
<evidence type="ECO:0000256" key="1">
    <source>
        <dbReference type="SAM" id="MobiDB-lite"/>
    </source>
</evidence>
<comment type="caution">
    <text evidence="2">The sequence shown here is derived from an EMBL/GenBank/DDBJ whole genome shotgun (WGS) entry which is preliminary data.</text>
</comment>
<proteinExistence type="predicted"/>
<name>A0A448XKK2_9PLAT</name>